<feature type="domain" description="Acyltransferase 3" evidence="2">
    <location>
        <begin position="18"/>
        <end position="337"/>
    </location>
</feature>
<feature type="transmembrane region" description="Helical" evidence="1">
    <location>
        <begin position="304"/>
        <end position="323"/>
    </location>
</feature>
<dbReference type="GO" id="GO:0000271">
    <property type="term" value="P:polysaccharide biosynthetic process"/>
    <property type="evidence" value="ECO:0007669"/>
    <property type="project" value="TreeGrafter"/>
</dbReference>
<evidence type="ECO:0000313" key="3">
    <source>
        <dbReference type="EMBL" id="PPQ31669.1"/>
    </source>
</evidence>
<dbReference type="AlphaFoldDB" id="A0A2S6NAN1"/>
<feature type="transmembrane region" description="Helical" evidence="1">
    <location>
        <begin position="51"/>
        <end position="71"/>
    </location>
</feature>
<feature type="transmembrane region" description="Helical" evidence="1">
    <location>
        <begin position="211"/>
        <end position="229"/>
    </location>
</feature>
<keyword evidence="1" id="KW-1133">Transmembrane helix</keyword>
<dbReference type="InterPro" id="IPR050879">
    <property type="entry name" value="Acyltransferase_3"/>
</dbReference>
<comment type="caution">
    <text evidence="3">The sequence shown here is derived from an EMBL/GenBank/DDBJ whole genome shotgun (WGS) entry which is preliminary data.</text>
</comment>
<reference evidence="3 4" key="1">
    <citation type="journal article" date="2018" name="Arch. Microbiol.">
        <title>New insights into the metabolic potential of the phototrophic purple bacterium Rhodopila globiformis DSM 161(T) from its draft genome sequence and evidence for a vanadium-dependent nitrogenase.</title>
        <authorList>
            <person name="Imhoff J.F."/>
            <person name="Rahn T."/>
            <person name="Kunzel S."/>
            <person name="Neulinger S.C."/>
        </authorList>
    </citation>
    <scope>NUCLEOTIDE SEQUENCE [LARGE SCALE GENOMIC DNA]</scope>
    <source>
        <strain evidence="3 4">DSM 16996</strain>
    </source>
</reference>
<dbReference type="GO" id="GO:0016747">
    <property type="term" value="F:acyltransferase activity, transferring groups other than amino-acyl groups"/>
    <property type="evidence" value="ECO:0007669"/>
    <property type="project" value="InterPro"/>
</dbReference>
<feature type="transmembrane region" description="Helical" evidence="1">
    <location>
        <begin position="91"/>
        <end position="108"/>
    </location>
</feature>
<feature type="transmembrane region" description="Helical" evidence="1">
    <location>
        <begin position="22"/>
        <end position="44"/>
    </location>
</feature>
<feature type="transmembrane region" description="Helical" evidence="1">
    <location>
        <begin position="182"/>
        <end position="199"/>
    </location>
</feature>
<proteinExistence type="predicted"/>
<dbReference type="PANTHER" id="PTHR23028">
    <property type="entry name" value="ACETYLTRANSFERASE"/>
    <property type="match status" value="1"/>
</dbReference>
<dbReference type="GO" id="GO:0016020">
    <property type="term" value="C:membrane"/>
    <property type="evidence" value="ECO:0007669"/>
    <property type="project" value="TreeGrafter"/>
</dbReference>
<protein>
    <recommendedName>
        <fullName evidence="2">Acyltransferase 3 domain-containing protein</fullName>
    </recommendedName>
</protein>
<dbReference type="InterPro" id="IPR002656">
    <property type="entry name" value="Acyl_transf_3_dom"/>
</dbReference>
<feature type="transmembrane region" description="Helical" evidence="1">
    <location>
        <begin position="343"/>
        <end position="369"/>
    </location>
</feature>
<organism evidence="3 4">
    <name type="scientific">Rhodoblastus sphagnicola</name>
    <dbReference type="NCBI Taxonomy" id="333368"/>
    <lineage>
        <taxon>Bacteria</taxon>
        <taxon>Pseudomonadati</taxon>
        <taxon>Pseudomonadota</taxon>
        <taxon>Alphaproteobacteria</taxon>
        <taxon>Hyphomicrobiales</taxon>
        <taxon>Rhodoblastaceae</taxon>
        <taxon>Rhodoblastus</taxon>
    </lineage>
</organism>
<evidence type="ECO:0000313" key="4">
    <source>
        <dbReference type="Proteomes" id="UP000239089"/>
    </source>
</evidence>
<dbReference type="PANTHER" id="PTHR23028:SF131">
    <property type="entry name" value="BLR2367 PROTEIN"/>
    <property type="match status" value="1"/>
</dbReference>
<feature type="transmembrane region" description="Helical" evidence="1">
    <location>
        <begin position="129"/>
        <end position="150"/>
    </location>
</feature>
<dbReference type="EMBL" id="NHSJ01000053">
    <property type="protein sequence ID" value="PPQ31669.1"/>
    <property type="molecule type" value="Genomic_DNA"/>
</dbReference>
<name>A0A2S6NAN1_9HYPH</name>
<dbReference type="Proteomes" id="UP000239089">
    <property type="component" value="Unassembled WGS sequence"/>
</dbReference>
<sequence length="396" mass="44766">MRVAMRTGNVSQTRPVLYNLEALRGFCALMVALVHVPWTTHLLFLPIVYNAWMFVDFFFVLSGFIIAFNYADSGQKPFHLQGFMVRRFFRLYPLHIVTLIMLLAVEIFRELVVPLLTQLPPRGAFQDPFGVTLVLNVLLLHATGLTTQNILNTPSWSISTEFWTYLLFAFICKLWIKPGKRVAAMAALGGCALMALLWLNGAGGIATPIQYGWPRCIMSFSMGVVVWFFHARWRPRPDDRWLDASYLVLFPSIYILMGFAGRTSLLNLAVVPLFGLIIYMFAIDGGSRVKKVMQTAPMQALGRLSYSIYMVHVFWTSIFGFALNRFFAGKTTIFEMGNRLDVSLVLGDLVTIIYLLCVIGTAALTYQIIEQPWRRYGGRLAKRLNGEPTMTSPAVV</sequence>
<feature type="transmembrane region" description="Helical" evidence="1">
    <location>
        <begin position="241"/>
        <end position="259"/>
    </location>
</feature>
<evidence type="ECO:0000256" key="1">
    <source>
        <dbReference type="SAM" id="Phobius"/>
    </source>
</evidence>
<keyword evidence="4" id="KW-1185">Reference proteome</keyword>
<keyword evidence="1" id="KW-0472">Membrane</keyword>
<evidence type="ECO:0000259" key="2">
    <source>
        <dbReference type="Pfam" id="PF01757"/>
    </source>
</evidence>
<gene>
    <name evidence="3" type="ORF">CCR94_08330</name>
</gene>
<dbReference type="Pfam" id="PF01757">
    <property type="entry name" value="Acyl_transf_3"/>
    <property type="match status" value="1"/>
</dbReference>
<accession>A0A2S6NAN1</accession>
<keyword evidence="1" id="KW-0812">Transmembrane</keyword>
<feature type="transmembrane region" description="Helical" evidence="1">
    <location>
        <begin position="265"/>
        <end position="283"/>
    </location>
</feature>